<evidence type="ECO:0000256" key="6">
    <source>
        <dbReference type="SAM" id="SignalP"/>
    </source>
</evidence>
<sequence length="396" mass="41142">MTALRWRSAAFPVAAAALLAPAAAVLQSKAMAPLALVCLALSVLASRRATGRWPWPDGRMLWGWLALAALGLASSLWAPEPGRSVATGLQFLAIVLLSVAAARAVAPEDGGAVGTALFWGLLLGLGLALLDAVTGNAVRLLVRGLPAARPDIEFGLKPAGSVAALLLPLLVATPFPRPVRLAALAACVLAVVLLPGDTAKIAALLGAAVAVLARRLRLRRLIAAGLVAGFLIAPFLGAMLGRPSVVAHLPISAVHRILIWDFAHQRAAERPLLGWGLEASRVIPGGHGGVPAENLDRIGETRPEARAFFARDDVELLPLHPHDGPLQLQLELGWVGLLLATMLVAALALRAPGPAALGVLASGAVTFLFSFGVWQPWWLATQGLAFALVASLEKRA</sequence>
<evidence type="ECO:0000256" key="4">
    <source>
        <dbReference type="ARBA" id="ARBA00023136"/>
    </source>
</evidence>
<feature type="transmembrane region" description="Helical" evidence="5">
    <location>
        <begin position="181"/>
        <end position="209"/>
    </location>
</feature>
<feature type="chain" id="PRO_5045061452" evidence="6">
    <location>
        <begin position="23"/>
        <end position="396"/>
    </location>
</feature>
<evidence type="ECO:0000256" key="5">
    <source>
        <dbReference type="SAM" id="Phobius"/>
    </source>
</evidence>
<proteinExistence type="predicted"/>
<keyword evidence="9" id="KW-1185">Reference proteome</keyword>
<evidence type="ECO:0000256" key="2">
    <source>
        <dbReference type="ARBA" id="ARBA00022692"/>
    </source>
</evidence>
<feature type="transmembrane region" description="Helical" evidence="5">
    <location>
        <begin position="221"/>
        <end position="240"/>
    </location>
</feature>
<keyword evidence="4 5" id="KW-0472">Membrane</keyword>
<accession>A0ABV6JSC4</accession>
<dbReference type="Proteomes" id="UP001589865">
    <property type="component" value="Unassembled WGS sequence"/>
</dbReference>
<evidence type="ECO:0000256" key="3">
    <source>
        <dbReference type="ARBA" id="ARBA00022989"/>
    </source>
</evidence>
<keyword evidence="3 5" id="KW-1133">Transmembrane helix</keyword>
<reference evidence="8 9" key="1">
    <citation type="submission" date="2024-09" db="EMBL/GenBank/DDBJ databases">
        <authorList>
            <person name="Sun Q."/>
            <person name="Mori K."/>
        </authorList>
    </citation>
    <scope>NUCLEOTIDE SEQUENCE [LARGE SCALE GENOMIC DNA]</scope>
    <source>
        <strain evidence="8 9">TBRC 5777</strain>
    </source>
</reference>
<gene>
    <name evidence="8" type="ORF">ACFFGY_08135</name>
</gene>
<evidence type="ECO:0000313" key="8">
    <source>
        <dbReference type="EMBL" id="MFC0408212.1"/>
    </source>
</evidence>
<protein>
    <submittedName>
        <fullName evidence="8">O-antigen ligase family protein</fullName>
    </submittedName>
</protein>
<evidence type="ECO:0000256" key="1">
    <source>
        <dbReference type="ARBA" id="ARBA00004141"/>
    </source>
</evidence>
<feature type="transmembrane region" description="Helical" evidence="5">
    <location>
        <begin position="85"/>
        <end position="106"/>
    </location>
</feature>
<feature type="transmembrane region" description="Helical" evidence="5">
    <location>
        <begin position="356"/>
        <end position="374"/>
    </location>
</feature>
<dbReference type="RefSeq" id="WP_377043959.1">
    <property type="nucleotide sequence ID" value="NZ_JBHLUN010000005.1"/>
</dbReference>
<name>A0ABV6JSC4_9PROT</name>
<keyword evidence="2 5" id="KW-0812">Transmembrane</keyword>
<dbReference type="InterPro" id="IPR007016">
    <property type="entry name" value="O-antigen_ligase-rel_domated"/>
</dbReference>
<comment type="subcellular location">
    <subcellularLocation>
        <location evidence="1">Membrane</location>
        <topology evidence="1">Multi-pass membrane protein</topology>
    </subcellularLocation>
</comment>
<organism evidence="8 9">
    <name type="scientific">Roseomonas elaeocarpi</name>
    <dbReference type="NCBI Taxonomy" id="907779"/>
    <lineage>
        <taxon>Bacteria</taxon>
        <taxon>Pseudomonadati</taxon>
        <taxon>Pseudomonadota</taxon>
        <taxon>Alphaproteobacteria</taxon>
        <taxon>Acetobacterales</taxon>
        <taxon>Roseomonadaceae</taxon>
        <taxon>Roseomonas</taxon>
    </lineage>
</organism>
<dbReference type="EMBL" id="JBHLUN010000005">
    <property type="protein sequence ID" value="MFC0408212.1"/>
    <property type="molecule type" value="Genomic_DNA"/>
</dbReference>
<evidence type="ECO:0000259" key="7">
    <source>
        <dbReference type="Pfam" id="PF04932"/>
    </source>
</evidence>
<feature type="transmembrane region" description="Helical" evidence="5">
    <location>
        <begin position="61"/>
        <end position="78"/>
    </location>
</feature>
<keyword evidence="6" id="KW-0732">Signal</keyword>
<feature type="transmembrane region" description="Helical" evidence="5">
    <location>
        <begin position="118"/>
        <end position="142"/>
    </location>
</feature>
<dbReference type="GO" id="GO:0016874">
    <property type="term" value="F:ligase activity"/>
    <property type="evidence" value="ECO:0007669"/>
    <property type="project" value="UniProtKB-KW"/>
</dbReference>
<keyword evidence="8" id="KW-0436">Ligase</keyword>
<evidence type="ECO:0000313" key="9">
    <source>
        <dbReference type="Proteomes" id="UP001589865"/>
    </source>
</evidence>
<feature type="domain" description="O-antigen ligase-related" evidence="7">
    <location>
        <begin position="183"/>
        <end position="339"/>
    </location>
</feature>
<feature type="transmembrane region" description="Helical" evidence="5">
    <location>
        <begin position="332"/>
        <end position="349"/>
    </location>
</feature>
<comment type="caution">
    <text evidence="8">The sequence shown here is derived from an EMBL/GenBank/DDBJ whole genome shotgun (WGS) entry which is preliminary data.</text>
</comment>
<feature type="transmembrane region" description="Helical" evidence="5">
    <location>
        <begin position="154"/>
        <end position="175"/>
    </location>
</feature>
<feature type="signal peptide" evidence="6">
    <location>
        <begin position="1"/>
        <end position="22"/>
    </location>
</feature>
<dbReference type="Pfam" id="PF04932">
    <property type="entry name" value="Wzy_C"/>
    <property type="match status" value="1"/>
</dbReference>